<feature type="region of interest" description="Disordered" evidence="1">
    <location>
        <begin position="110"/>
        <end position="188"/>
    </location>
</feature>
<keyword evidence="2" id="KW-0812">Transmembrane</keyword>
<dbReference type="OrthoDB" id="10071849at2759"/>
<proteinExistence type="predicted"/>
<evidence type="ECO:0000313" key="3">
    <source>
        <dbReference type="Proteomes" id="UP000001554"/>
    </source>
</evidence>
<evidence type="ECO:0000256" key="1">
    <source>
        <dbReference type="SAM" id="MobiDB-lite"/>
    </source>
</evidence>
<feature type="transmembrane region" description="Helical" evidence="2">
    <location>
        <begin position="6"/>
        <end position="23"/>
    </location>
</feature>
<dbReference type="GeneID" id="118419142"/>
<protein>
    <submittedName>
        <fullName evidence="4">Calcium-binding protein P-like</fullName>
    </submittedName>
</protein>
<dbReference type="Proteomes" id="UP000001554">
    <property type="component" value="Chromosome 7"/>
</dbReference>
<reference evidence="3" key="1">
    <citation type="journal article" date="2020" name="Nat. Ecol. Evol.">
        <title>Deeply conserved synteny resolves early events in vertebrate evolution.</title>
        <authorList>
            <person name="Simakov O."/>
            <person name="Marletaz F."/>
            <person name="Yue J.X."/>
            <person name="O'Connell B."/>
            <person name="Jenkins J."/>
            <person name="Brandt A."/>
            <person name="Calef R."/>
            <person name="Tung C.H."/>
            <person name="Huang T.K."/>
            <person name="Schmutz J."/>
            <person name="Satoh N."/>
            <person name="Yu J.K."/>
            <person name="Putnam N.H."/>
            <person name="Green R.E."/>
            <person name="Rokhsar D.S."/>
        </authorList>
    </citation>
    <scope>NUCLEOTIDE SEQUENCE [LARGE SCALE GENOMIC DNA]</scope>
    <source>
        <strain evidence="3">S238N-H82</strain>
    </source>
</reference>
<evidence type="ECO:0000256" key="2">
    <source>
        <dbReference type="SAM" id="Phobius"/>
    </source>
</evidence>
<accession>A0A9J7MWG7</accession>
<feature type="transmembrane region" description="Helical" evidence="2">
    <location>
        <begin position="44"/>
        <end position="67"/>
    </location>
</feature>
<keyword evidence="2" id="KW-1133">Transmembrane helix</keyword>
<dbReference type="AlphaFoldDB" id="A0A9J7MWG7"/>
<sequence>MSIFGINFAFVIWIVAIIGLTVDGPNCEWSILDPNWRSVDCGGIYALHGLQLLLGLTETVLMFIVSIRACCGTCCKNCCDGTQQPPTHAHVYQPGQPLPQQGYSGDILVQTVPGAPPGQPYAGQQPGYNPQAQPGPYPTQPQPGSYPTQPQPGAYPTQPQPGAYPTQGMPQPTVSEPPPYNMGAEQKI</sequence>
<dbReference type="RefSeq" id="XP_035681346.1">
    <property type="nucleotide sequence ID" value="XM_035825453.1"/>
</dbReference>
<reference evidence="4" key="2">
    <citation type="submission" date="2025-08" db="UniProtKB">
        <authorList>
            <consortium name="RefSeq"/>
        </authorList>
    </citation>
    <scope>IDENTIFICATION</scope>
    <source>
        <strain evidence="4">S238N-H82</strain>
        <tissue evidence="4">Testes</tissue>
    </source>
</reference>
<name>A0A9J7MWG7_BRAFL</name>
<feature type="compositionally biased region" description="Low complexity" evidence="1">
    <location>
        <begin position="120"/>
        <end position="132"/>
    </location>
</feature>
<organism evidence="3 4">
    <name type="scientific">Branchiostoma floridae</name>
    <name type="common">Florida lancelet</name>
    <name type="synonym">Amphioxus</name>
    <dbReference type="NCBI Taxonomy" id="7739"/>
    <lineage>
        <taxon>Eukaryota</taxon>
        <taxon>Metazoa</taxon>
        <taxon>Chordata</taxon>
        <taxon>Cephalochordata</taxon>
        <taxon>Leptocardii</taxon>
        <taxon>Amphioxiformes</taxon>
        <taxon>Branchiostomatidae</taxon>
        <taxon>Branchiostoma</taxon>
    </lineage>
</organism>
<evidence type="ECO:0000313" key="4">
    <source>
        <dbReference type="RefSeq" id="XP_035681346.1"/>
    </source>
</evidence>
<keyword evidence="3" id="KW-1185">Reference proteome</keyword>
<keyword evidence="2" id="KW-0472">Membrane</keyword>
<feature type="compositionally biased region" description="Low complexity" evidence="1">
    <location>
        <begin position="142"/>
        <end position="152"/>
    </location>
</feature>
<gene>
    <name evidence="4" type="primary">LOC118419142</name>
</gene>
<dbReference type="KEGG" id="bfo:118419142"/>